<feature type="signal peptide" evidence="1">
    <location>
        <begin position="1"/>
        <end position="23"/>
    </location>
</feature>
<feature type="chain" id="PRO_5016444489" evidence="1">
    <location>
        <begin position="24"/>
        <end position="282"/>
    </location>
</feature>
<keyword evidence="1" id="KW-0732">Signal</keyword>
<sequence>MSITKKNLIFKIFLIGMSFVALNSKVIAEDSRAIRIAKQAISFQIVGNAKNKPHAMQWQFKASKDGRQLLSGNHYRLINIANGRGIMRQNRPHSRAANLGWLASNSKTYNVLIKRQKGNGQLRYGDVVALNLKPYGWLRYKRRGRAGGINLADDDHKPHYIWVVRGGNHGKKIYSGMPLALYNTKVKADMTYCPRTFGIDLGWFGKSKCNSWSARLSNTVWGVNGLFGKKRLGAVNRAKIKRYICETAIGTVADTTDVASLNLAKPVINKIEKEAVKRCVNL</sequence>
<comment type="caution">
    <text evidence="2">The sequence shown here is derived from an EMBL/GenBank/DDBJ whole genome shotgun (WGS) entry which is preliminary data.</text>
</comment>
<dbReference type="OrthoDB" id="9978729at2"/>
<accession>A0A317CFL7</accession>
<dbReference type="RefSeq" id="WP_109838576.1">
    <property type="nucleotide sequence ID" value="NZ_QGKM01000047.1"/>
</dbReference>
<dbReference type="EMBL" id="QGKM01000047">
    <property type="protein sequence ID" value="PWQ95130.1"/>
    <property type="molecule type" value="Genomic_DNA"/>
</dbReference>
<protein>
    <submittedName>
        <fullName evidence="2">Uncharacterized protein</fullName>
    </submittedName>
</protein>
<dbReference type="Proteomes" id="UP000245539">
    <property type="component" value="Unassembled WGS sequence"/>
</dbReference>
<reference evidence="2 3" key="1">
    <citation type="submission" date="2018-05" db="EMBL/GenBank/DDBJ databases">
        <title>Leucothrix arctica sp. nov., isolated from Arctic seawater.</title>
        <authorList>
            <person name="Choi A."/>
            <person name="Baek K."/>
        </authorList>
    </citation>
    <scope>NUCLEOTIDE SEQUENCE [LARGE SCALE GENOMIC DNA]</scope>
    <source>
        <strain evidence="2 3">JCM 18388</strain>
    </source>
</reference>
<keyword evidence="3" id="KW-1185">Reference proteome</keyword>
<evidence type="ECO:0000313" key="2">
    <source>
        <dbReference type="EMBL" id="PWQ95130.1"/>
    </source>
</evidence>
<proteinExistence type="predicted"/>
<evidence type="ECO:0000313" key="3">
    <source>
        <dbReference type="Proteomes" id="UP000245539"/>
    </source>
</evidence>
<gene>
    <name evidence="2" type="ORF">DKW60_15520</name>
</gene>
<name>A0A317CFL7_9GAMM</name>
<evidence type="ECO:0000256" key="1">
    <source>
        <dbReference type="SAM" id="SignalP"/>
    </source>
</evidence>
<dbReference type="AlphaFoldDB" id="A0A317CFL7"/>
<organism evidence="2 3">
    <name type="scientific">Leucothrix pacifica</name>
    <dbReference type="NCBI Taxonomy" id="1247513"/>
    <lineage>
        <taxon>Bacteria</taxon>
        <taxon>Pseudomonadati</taxon>
        <taxon>Pseudomonadota</taxon>
        <taxon>Gammaproteobacteria</taxon>
        <taxon>Thiotrichales</taxon>
        <taxon>Thiotrichaceae</taxon>
        <taxon>Leucothrix</taxon>
    </lineage>
</organism>